<organism evidence="3 4">
    <name type="scientific">Aromia moschata</name>
    <dbReference type="NCBI Taxonomy" id="1265417"/>
    <lineage>
        <taxon>Eukaryota</taxon>
        <taxon>Metazoa</taxon>
        <taxon>Ecdysozoa</taxon>
        <taxon>Arthropoda</taxon>
        <taxon>Hexapoda</taxon>
        <taxon>Insecta</taxon>
        <taxon>Pterygota</taxon>
        <taxon>Neoptera</taxon>
        <taxon>Endopterygota</taxon>
        <taxon>Coleoptera</taxon>
        <taxon>Polyphaga</taxon>
        <taxon>Cucujiformia</taxon>
        <taxon>Chrysomeloidea</taxon>
        <taxon>Cerambycidae</taxon>
        <taxon>Cerambycinae</taxon>
        <taxon>Callichromatini</taxon>
        <taxon>Aromia</taxon>
    </lineage>
</organism>
<dbReference type="PROSITE" id="PS50238">
    <property type="entry name" value="RHOGAP"/>
    <property type="match status" value="1"/>
</dbReference>
<gene>
    <name evidence="3" type="ORF">NQ318_013009</name>
</gene>
<dbReference type="Gene3D" id="1.10.555.10">
    <property type="entry name" value="Rho GTPase activation protein"/>
    <property type="match status" value="1"/>
</dbReference>
<feature type="domain" description="Rho-GAP" evidence="2">
    <location>
        <begin position="68"/>
        <end position="270"/>
    </location>
</feature>
<dbReference type="AlphaFoldDB" id="A0AAV8XWC6"/>
<proteinExistence type="predicted"/>
<protein>
    <recommendedName>
        <fullName evidence="2">Rho-GAP domain-containing protein</fullName>
    </recommendedName>
</protein>
<dbReference type="Pfam" id="PF00620">
    <property type="entry name" value="RhoGAP"/>
    <property type="match status" value="1"/>
</dbReference>
<dbReference type="EMBL" id="JAPWTK010000313">
    <property type="protein sequence ID" value="KAJ8942794.1"/>
    <property type="molecule type" value="Genomic_DNA"/>
</dbReference>
<accession>A0AAV8XWC6</accession>
<dbReference type="PANTHER" id="PTHR12635">
    <property type="entry name" value="RHO-GTPASE-ACTIVATING PROTEIN 6 FAMILY MEMBER"/>
    <property type="match status" value="1"/>
</dbReference>
<keyword evidence="1" id="KW-0343">GTPase activation</keyword>
<dbReference type="Proteomes" id="UP001162162">
    <property type="component" value="Unassembled WGS sequence"/>
</dbReference>
<dbReference type="InterPro" id="IPR000198">
    <property type="entry name" value="RhoGAP_dom"/>
</dbReference>
<dbReference type="PANTHER" id="PTHR12635:SF7">
    <property type="entry name" value="RHO GTPASE ACTIVATING PROTEIN 6-RELATED"/>
    <property type="match status" value="1"/>
</dbReference>
<comment type="caution">
    <text evidence="3">The sequence shown here is derived from an EMBL/GenBank/DDBJ whole genome shotgun (WGS) entry which is preliminary data.</text>
</comment>
<sequence length="311" mass="34947">MELLTFFAFKAFYLDSNYAQKDYNETAVRGCLKSKLPVGGSCESLMMKGRMVGSVPGLLDAISCGSTADIPGSAMEEESAVPNILSECFRHLEQHGLHTLGIFRVSTSKKRIRQLREDFDCGKETTLEDDQCPHDVATLLKEYLRDLPDPLLCRDLYHAFVQTQRIRNRRLQFEALQHLIQLLPSANRDTLYALLSFLAIVARYSNDSKDESGAPITGNKMDSNNLATVFAPNILHCIKPGSKDTADRPEDRIDIINVVRTLIDHFKEIFNVSAELLDEVYLHMMDSHPEALDQLLSKRDAVAGADDLIRN</sequence>
<evidence type="ECO:0000313" key="4">
    <source>
        <dbReference type="Proteomes" id="UP001162162"/>
    </source>
</evidence>
<dbReference type="SMART" id="SM00324">
    <property type="entry name" value="RhoGAP"/>
    <property type="match status" value="1"/>
</dbReference>
<keyword evidence="4" id="KW-1185">Reference proteome</keyword>
<evidence type="ECO:0000256" key="1">
    <source>
        <dbReference type="ARBA" id="ARBA00022468"/>
    </source>
</evidence>
<reference evidence="3" key="1">
    <citation type="journal article" date="2023" name="Insect Mol. Biol.">
        <title>Genome sequencing provides insights into the evolution of gene families encoding plant cell wall-degrading enzymes in longhorned beetles.</title>
        <authorList>
            <person name="Shin N.R."/>
            <person name="Okamura Y."/>
            <person name="Kirsch R."/>
            <person name="Pauchet Y."/>
        </authorList>
    </citation>
    <scope>NUCLEOTIDE SEQUENCE</scope>
    <source>
        <strain evidence="3">AMC_N1</strain>
    </source>
</reference>
<dbReference type="InterPro" id="IPR008936">
    <property type="entry name" value="Rho_GTPase_activation_prot"/>
</dbReference>
<evidence type="ECO:0000259" key="2">
    <source>
        <dbReference type="PROSITE" id="PS50238"/>
    </source>
</evidence>
<dbReference type="GO" id="GO:0007165">
    <property type="term" value="P:signal transduction"/>
    <property type="evidence" value="ECO:0007669"/>
    <property type="project" value="InterPro"/>
</dbReference>
<dbReference type="GO" id="GO:0005096">
    <property type="term" value="F:GTPase activator activity"/>
    <property type="evidence" value="ECO:0007669"/>
    <property type="project" value="UniProtKB-KW"/>
</dbReference>
<dbReference type="SUPFAM" id="SSF48350">
    <property type="entry name" value="GTPase activation domain, GAP"/>
    <property type="match status" value="1"/>
</dbReference>
<dbReference type="InterPro" id="IPR037863">
    <property type="entry name" value="RHOGAP6/36"/>
</dbReference>
<name>A0AAV8XWC6_9CUCU</name>
<evidence type="ECO:0000313" key="3">
    <source>
        <dbReference type="EMBL" id="KAJ8942794.1"/>
    </source>
</evidence>